<dbReference type="Pfam" id="PF00177">
    <property type="entry name" value="Ribosomal_S7"/>
    <property type="match status" value="1"/>
</dbReference>
<dbReference type="InterPro" id="IPR000235">
    <property type="entry name" value="Ribosomal_uS7"/>
</dbReference>
<reference evidence="7" key="1">
    <citation type="submission" date="2019-03" db="EMBL/GenBank/DDBJ databases">
        <authorList>
            <person name="Cox C."/>
        </authorList>
    </citation>
    <scope>NUCLEOTIDE SEQUENCE</scope>
</reference>
<name>A0A6G9IGS6_9VIRI</name>
<gene>
    <name evidence="7" type="primary">rps7</name>
</gene>
<dbReference type="PIRSF" id="PIRSF002122">
    <property type="entry name" value="RPS7p_RPS7a_RPS5e_RPS7o"/>
    <property type="match status" value="1"/>
</dbReference>
<keyword evidence="5" id="KW-0687">Ribonucleoprotein</keyword>
<sequence>MNVAEQRCLQKFINLCMVDGKKNKSQKILINTLYRLQRHGDVITFLIKAVENVKPIIEVKKVRIAGSTQLVPSVIPKKRQESLAIRWILEAACKRRLTKKSLGLDECLFAELLDATNQIGTVRKRRDDLHKLAESNRGFAHYRWW</sequence>
<evidence type="ECO:0000256" key="5">
    <source>
        <dbReference type="ARBA" id="ARBA00023274"/>
    </source>
</evidence>
<geneLocation type="mitochondrion" evidence="7"/>
<dbReference type="NCBIfam" id="TIGR01029">
    <property type="entry name" value="rpsG_bact"/>
    <property type="match status" value="1"/>
</dbReference>
<dbReference type="PANTHER" id="PTHR11205">
    <property type="entry name" value="RIBOSOMAL PROTEIN S7"/>
    <property type="match status" value="1"/>
</dbReference>
<dbReference type="AlphaFoldDB" id="A0A6G9IGS6"/>
<keyword evidence="2" id="KW-0699">rRNA-binding</keyword>
<keyword evidence="7" id="KW-0496">Mitochondrion</keyword>
<dbReference type="SUPFAM" id="SSF47973">
    <property type="entry name" value="Ribosomal protein S7"/>
    <property type="match status" value="1"/>
</dbReference>
<dbReference type="GO" id="GO:0003735">
    <property type="term" value="F:structural constituent of ribosome"/>
    <property type="evidence" value="ECO:0007669"/>
    <property type="project" value="InterPro"/>
</dbReference>
<dbReference type="GO" id="GO:0019843">
    <property type="term" value="F:rRNA binding"/>
    <property type="evidence" value="ECO:0007669"/>
    <property type="project" value="UniProtKB-KW"/>
</dbReference>
<evidence type="ECO:0000313" key="7">
    <source>
        <dbReference type="EMBL" id="QIQ23054.1"/>
    </source>
</evidence>
<evidence type="ECO:0000259" key="6">
    <source>
        <dbReference type="Pfam" id="PF00177"/>
    </source>
</evidence>
<dbReference type="GO" id="GO:0015935">
    <property type="term" value="C:small ribosomal subunit"/>
    <property type="evidence" value="ECO:0007669"/>
    <property type="project" value="InterPro"/>
</dbReference>
<dbReference type="InterPro" id="IPR023798">
    <property type="entry name" value="Ribosomal_uS7_dom"/>
</dbReference>
<dbReference type="GeneID" id="54116077"/>
<dbReference type="RefSeq" id="YP_009755776.1">
    <property type="nucleotide sequence ID" value="NC_046951.1"/>
</dbReference>
<dbReference type="EMBL" id="MK720950">
    <property type="protein sequence ID" value="QIQ23054.1"/>
    <property type="molecule type" value="Genomic_DNA"/>
</dbReference>
<comment type="similarity">
    <text evidence="1">Belongs to the universal ribosomal protein uS7 family.</text>
</comment>
<dbReference type="Gene3D" id="1.10.455.10">
    <property type="entry name" value="Ribosomal protein S7 domain"/>
    <property type="match status" value="1"/>
</dbReference>
<accession>A0A6G9IGS6</accession>
<evidence type="ECO:0000256" key="2">
    <source>
        <dbReference type="ARBA" id="ARBA00022730"/>
    </source>
</evidence>
<evidence type="ECO:0000256" key="3">
    <source>
        <dbReference type="ARBA" id="ARBA00022884"/>
    </source>
</evidence>
<keyword evidence="3" id="KW-0694">RNA-binding</keyword>
<proteinExistence type="inferred from homology"/>
<evidence type="ECO:0000256" key="1">
    <source>
        <dbReference type="ARBA" id="ARBA00007151"/>
    </source>
</evidence>
<dbReference type="GO" id="GO:0006412">
    <property type="term" value="P:translation"/>
    <property type="evidence" value="ECO:0007669"/>
    <property type="project" value="InterPro"/>
</dbReference>
<feature type="domain" description="Small ribosomal subunit protein uS7" evidence="6">
    <location>
        <begin position="5"/>
        <end position="137"/>
    </location>
</feature>
<protein>
    <submittedName>
        <fullName evidence="7">Ribosomal protein S7</fullName>
    </submittedName>
</protein>
<organism evidence="7">
    <name type="scientific">Gonatozygon brebissonii</name>
    <dbReference type="NCBI Taxonomy" id="184482"/>
    <lineage>
        <taxon>Eukaryota</taxon>
        <taxon>Viridiplantae</taxon>
        <taxon>Streptophyta</taxon>
        <taxon>Zygnematophyceae</taxon>
        <taxon>Zygnematophycidae</taxon>
        <taxon>Desmidiales</taxon>
        <taxon>Gonatozygaceae</taxon>
        <taxon>Gonatozygon</taxon>
    </lineage>
</organism>
<dbReference type="InterPro" id="IPR036823">
    <property type="entry name" value="Ribosomal_uS7_dom_sf"/>
</dbReference>
<dbReference type="InterPro" id="IPR005717">
    <property type="entry name" value="Ribosomal_uS7_bac/org-type"/>
</dbReference>
<keyword evidence="4 7" id="KW-0689">Ribosomal protein</keyword>
<evidence type="ECO:0000256" key="4">
    <source>
        <dbReference type="ARBA" id="ARBA00022980"/>
    </source>
</evidence>